<evidence type="ECO:0000256" key="2">
    <source>
        <dbReference type="ARBA" id="ARBA00012428"/>
    </source>
</evidence>
<dbReference type="FunFam" id="2.60.120.10:FF:000130">
    <property type="entry name" value="Protein kinase, cGMP-dependent"/>
    <property type="match status" value="1"/>
</dbReference>
<proteinExistence type="inferred from homology"/>
<dbReference type="PANTHER" id="PTHR24353:SF144">
    <property type="match status" value="1"/>
</dbReference>
<evidence type="ECO:0000256" key="10">
    <source>
        <dbReference type="ARBA" id="ARBA00047298"/>
    </source>
</evidence>
<dbReference type="AlphaFoldDB" id="A0A9N9RU94"/>
<sequence>MACLVKIFKRDTGSYNLLSSGIEGDTHINNYRKRNSDKKKLSKKQHEHEPQHQHYENSKNERSESGFDSINDGIFNNNSNSNHISLNIPLPPTREPPCPPIETDYTPQQSPVPCRKLHKQPIPDINFIESTPSPIPKGNHFENDYDYYANNFNMKNVSLIENDFDANENTVDVDKNSDGKHQENEIKIDELNVKLSDVNVRKEGIISAKIKHEELEELEIKVYPKDKITERMITSAIVSNDFLCNILDNESIKTVVNAMLLESYDENSFIINEGDSGNFLYVSAEGMFDVIKGGNSMKTFGPGVVFGELSILYKARRFASIKALTFCKVFSLERKVFQKIMMSCGRREREENIKFLSSVSVLKDLPLIVLNKISDLLKREYFPSGSTIIRQGDPGDKFYIIRSGSVNVIKSEEEKGQRLVGILKRGAYFGEQALIHQDKRLASIISNPPGTDCLTLDRNAFDAYLGGLDKIRNTKIVDQNIPKTRKVSSKNEYGNIQLNELKLVGTLGVGGFGRVELVQYKNKITFALKSLKKIEMLQQQQQEHAYNEKEILFECNSPFIVRLYKTYKDKKYLYYLMEPCLGGDVWTILQKYKFFDEKISKFMTACVVLALEYLHSKHIIYRDLKPENLMLDTNGYIKLVDFGFAKFIKPGSKTWTFAGTPEYVAPEIILNKGHDLSSDCWSLGILIHELLIGKPPFRAKEQMQTYNLILRGIDCIQLPQKIPKKAQILIKRLCRQSGSERLGVQKSGIKDIKTQSWFSDFTWDRLEARKMSAPLILPVKNNVDLSNFDEYSKDFDDPQDDLSGWDKDF</sequence>
<evidence type="ECO:0000259" key="17">
    <source>
        <dbReference type="PROSITE" id="PS50042"/>
    </source>
</evidence>
<evidence type="ECO:0000256" key="14">
    <source>
        <dbReference type="PROSITE-ProRule" id="PRU10141"/>
    </source>
</evidence>
<keyword evidence="9" id="KW-0142">cGMP-binding</keyword>
<evidence type="ECO:0000259" key="18">
    <source>
        <dbReference type="PROSITE" id="PS51285"/>
    </source>
</evidence>
<dbReference type="GO" id="GO:0030553">
    <property type="term" value="F:cGMP binding"/>
    <property type="evidence" value="ECO:0007669"/>
    <property type="project" value="UniProtKB-KW"/>
</dbReference>
<dbReference type="OrthoDB" id="63267at2759"/>
<dbReference type="Gene3D" id="3.30.200.20">
    <property type="entry name" value="Phosphorylase Kinase, domain 1"/>
    <property type="match status" value="1"/>
</dbReference>
<dbReference type="InterPro" id="IPR000961">
    <property type="entry name" value="AGC-kinase_C"/>
</dbReference>
<dbReference type="SMART" id="SM00133">
    <property type="entry name" value="S_TK_X"/>
    <property type="match status" value="1"/>
</dbReference>
<dbReference type="GO" id="GO:0005524">
    <property type="term" value="F:ATP binding"/>
    <property type="evidence" value="ECO:0007669"/>
    <property type="project" value="UniProtKB-UniRule"/>
</dbReference>
<keyword evidence="20" id="KW-1185">Reference proteome</keyword>
<dbReference type="SMART" id="SM00220">
    <property type="entry name" value="S_TKc"/>
    <property type="match status" value="1"/>
</dbReference>
<feature type="binding site" evidence="13 14">
    <location>
        <position position="529"/>
    </location>
    <ligand>
        <name>ATP</name>
        <dbReference type="ChEBI" id="CHEBI:30616"/>
    </ligand>
</feature>
<dbReference type="Gene3D" id="2.60.120.10">
    <property type="entry name" value="Jelly Rolls"/>
    <property type="match status" value="2"/>
</dbReference>
<keyword evidence="7" id="KW-0418">Kinase</keyword>
<gene>
    <name evidence="19" type="ORF">CHIRRI_LOCUS6488</name>
</gene>
<dbReference type="PROSITE" id="PS00888">
    <property type="entry name" value="CNMP_BINDING_1"/>
    <property type="match status" value="1"/>
</dbReference>
<reference evidence="19" key="2">
    <citation type="submission" date="2022-10" db="EMBL/GenBank/DDBJ databases">
        <authorList>
            <consortium name="ENA_rothamsted_submissions"/>
            <consortium name="culmorum"/>
            <person name="King R."/>
        </authorList>
    </citation>
    <scope>NUCLEOTIDE SEQUENCE</scope>
</reference>
<keyword evidence="4" id="KW-0140">cGMP</keyword>
<dbReference type="Proteomes" id="UP001153620">
    <property type="component" value="Chromosome 2"/>
</dbReference>
<dbReference type="Gene3D" id="1.10.510.10">
    <property type="entry name" value="Transferase(Phosphotransferase) domain 1"/>
    <property type="match status" value="1"/>
</dbReference>
<dbReference type="PROSITE" id="PS50011">
    <property type="entry name" value="PROTEIN_KINASE_DOM"/>
    <property type="match status" value="1"/>
</dbReference>
<keyword evidence="6 13" id="KW-0547">Nucleotide-binding</keyword>
<organism evidence="19 20">
    <name type="scientific">Chironomus riparius</name>
    <dbReference type="NCBI Taxonomy" id="315576"/>
    <lineage>
        <taxon>Eukaryota</taxon>
        <taxon>Metazoa</taxon>
        <taxon>Ecdysozoa</taxon>
        <taxon>Arthropoda</taxon>
        <taxon>Hexapoda</taxon>
        <taxon>Insecta</taxon>
        <taxon>Pterygota</taxon>
        <taxon>Neoptera</taxon>
        <taxon>Endopterygota</taxon>
        <taxon>Diptera</taxon>
        <taxon>Nematocera</taxon>
        <taxon>Chironomoidea</taxon>
        <taxon>Chironomidae</taxon>
        <taxon>Chironominae</taxon>
        <taxon>Chironomus</taxon>
    </lineage>
</organism>
<dbReference type="InterPro" id="IPR018490">
    <property type="entry name" value="cNMP-bd_dom_sf"/>
</dbReference>
<dbReference type="PROSITE" id="PS51285">
    <property type="entry name" value="AGC_KINASE_CTER"/>
    <property type="match status" value="1"/>
</dbReference>
<dbReference type="FunFam" id="1.10.510.10:FF:000210">
    <property type="entry name" value="Non-specific serine/threonine protein kinase"/>
    <property type="match status" value="1"/>
</dbReference>
<dbReference type="CDD" id="cd00038">
    <property type="entry name" value="CAP_ED"/>
    <property type="match status" value="2"/>
</dbReference>
<keyword evidence="3" id="KW-0723">Serine/threonine-protein kinase</keyword>
<evidence type="ECO:0000313" key="19">
    <source>
        <dbReference type="EMBL" id="CAG9803590.1"/>
    </source>
</evidence>
<feature type="region of interest" description="Disordered" evidence="15">
    <location>
        <begin position="29"/>
        <end position="78"/>
    </location>
</feature>
<dbReference type="GO" id="GO:0004692">
    <property type="term" value="F:cGMP-dependent protein kinase activity"/>
    <property type="evidence" value="ECO:0007669"/>
    <property type="project" value="UniProtKB-EC"/>
</dbReference>
<feature type="active site" description="Proton acceptor" evidence="12">
    <location>
        <position position="623"/>
    </location>
</feature>
<dbReference type="Pfam" id="PF00069">
    <property type="entry name" value="Pkinase"/>
    <property type="match status" value="1"/>
</dbReference>
<feature type="domain" description="Protein kinase" evidence="16">
    <location>
        <begin position="501"/>
        <end position="758"/>
    </location>
</feature>
<accession>A0A9N9RU94</accession>
<evidence type="ECO:0000256" key="11">
    <source>
        <dbReference type="ARBA" id="ARBA00047462"/>
    </source>
</evidence>
<feature type="domain" description="Cyclic nucleotide-binding" evidence="17">
    <location>
        <begin position="243"/>
        <end position="358"/>
    </location>
</feature>
<dbReference type="InterPro" id="IPR017441">
    <property type="entry name" value="Protein_kinase_ATP_BS"/>
</dbReference>
<evidence type="ECO:0000256" key="7">
    <source>
        <dbReference type="ARBA" id="ARBA00022777"/>
    </source>
</evidence>
<dbReference type="PRINTS" id="PR00103">
    <property type="entry name" value="CAMPKINASE"/>
</dbReference>
<dbReference type="InterPro" id="IPR014710">
    <property type="entry name" value="RmlC-like_jellyroll"/>
</dbReference>
<evidence type="ECO:0000256" key="3">
    <source>
        <dbReference type="ARBA" id="ARBA00022527"/>
    </source>
</evidence>
<dbReference type="Pfam" id="PF00027">
    <property type="entry name" value="cNMP_binding"/>
    <property type="match status" value="2"/>
</dbReference>
<feature type="compositionally biased region" description="Basic residues" evidence="15">
    <location>
        <begin position="30"/>
        <end position="43"/>
    </location>
</feature>
<feature type="domain" description="AGC-kinase C-terminal" evidence="18">
    <location>
        <begin position="759"/>
        <end position="809"/>
    </location>
</feature>
<evidence type="ECO:0000256" key="13">
    <source>
        <dbReference type="PIRSR" id="PIRSR000559-2"/>
    </source>
</evidence>
<dbReference type="InterPro" id="IPR008271">
    <property type="entry name" value="Ser/Thr_kinase_AS"/>
</dbReference>
<evidence type="ECO:0000256" key="4">
    <source>
        <dbReference type="ARBA" id="ARBA00022535"/>
    </source>
</evidence>
<keyword evidence="8 13" id="KW-0067">ATP-binding</keyword>
<feature type="binding site" evidence="13">
    <location>
        <begin position="507"/>
        <end position="515"/>
    </location>
    <ligand>
        <name>ATP</name>
        <dbReference type="ChEBI" id="CHEBI:30616"/>
    </ligand>
</feature>
<evidence type="ECO:0000256" key="8">
    <source>
        <dbReference type="ARBA" id="ARBA00022840"/>
    </source>
</evidence>
<dbReference type="SUPFAM" id="SSF51206">
    <property type="entry name" value="cAMP-binding domain-like"/>
    <property type="match status" value="2"/>
</dbReference>
<evidence type="ECO:0000313" key="20">
    <source>
        <dbReference type="Proteomes" id="UP001153620"/>
    </source>
</evidence>
<dbReference type="SUPFAM" id="SSF56112">
    <property type="entry name" value="Protein kinase-like (PK-like)"/>
    <property type="match status" value="1"/>
</dbReference>
<evidence type="ECO:0000256" key="6">
    <source>
        <dbReference type="ARBA" id="ARBA00022741"/>
    </source>
</evidence>
<keyword evidence="5" id="KW-0808">Transferase</keyword>
<dbReference type="PROSITE" id="PS00107">
    <property type="entry name" value="PROTEIN_KINASE_ATP"/>
    <property type="match status" value="1"/>
</dbReference>
<evidence type="ECO:0000259" key="16">
    <source>
        <dbReference type="PROSITE" id="PS50011"/>
    </source>
</evidence>
<evidence type="ECO:0000256" key="5">
    <source>
        <dbReference type="ARBA" id="ARBA00022679"/>
    </source>
</evidence>
<dbReference type="SMART" id="SM00100">
    <property type="entry name" value="cNMP"/>
    <property type="match status" value="2"/>
</dbReference>
<dbReference type="InterPro" id="IPR000595">
    <property type="entry name" value="cNMP-bd_dom"/>
</dbReference>
<dbReference type="CDD" id="cd05572">
    <property type="entry name" value="STKc_cGK"/>
    <property type="match status" value="1"/>
</dbReference>
<comment type="catalytic activity">
    <reaction evidence="11">
        <text>L-seryl-[protein] + ATP = O-phospho-L-seryl-[protein] + ADP + H(+)</text>
        <dbReference type="Rhea" id="RHEA:17989"/>
        <dbReference type="Rhea" id="RHEA-COMP:9863"/>
        <dbReference type="Rhea" id="RHEA-COMP:11604"/>
        <dbReference type="ChEBI" id="CHEBI:15378"/>
        <dbReference type="ChEBI" id="CHEBI:29999"/>
        <dbReference type="ChEBI" id="CHEBI:30616"/>
        <dbReference type="ChEBI" id="CHEBI:83421"/>
        <dbReference type="ChEBI" id="CHEBI:456216"/>
        <dbReference type="EC" id="2.7.11.12"/>
    </reaction>
</comment>
<feature type="compositionally biased region" description="Basic and acidic residues" evidence="15">
    <location>
        <begin position="44"/>
        <end position="65"/>
    </location>
</feature>
<evidence type="ECO:0000256" key="15">
    <source>
        <dbReference type="SAM" id="MobiDB-lite"/>
    </source>
</evidence>
<dbReference type="PROSITE" id="PS00108">
    <property type="entry name" value="PROTEIN_KINASE_ST"/>
    <property type="match status" value="1"/>
</dbReference>
<reference evidence="19" key="1">
    <citation type="submission" date="2022-01" db="EMBL/GenBank/DDBJ databases">
        <authorList>
            <person name="King R."/>
        </authorList>
    </citation>
    <scope>NUCLEOTIDE SEQUENCE</scope>
</reference>
<evidence type="ECO:0000256" key="12">
    <source>
        <dbReference type="PIRSR" id="PIRSR000559-1"/>
    </source>
</evidence>
<comment type="catalytic activity">
    <reaction evidence="10">
        <text>L-threonyl-[protein] + ATP = O-phospho-L-threonyl-[protein] + ADP + H(+)</text>
        <dbReference type="Rhea" id="RHEA:46608"/>
        <dbReference type="Rhea" id="RHEA-COMP:11060"/>
        <dbReference type="Rhea" id="RHEA-COMP:11605"/>
        <dbReference type="ChEBI" id="CHEBI:15378"/>
        <dbReference type="ChEBI" id="CHEBI:30013"/>
        <dbReference type="ChEBI" id="CHEBI:30616"/>
        <dbReference type="ChEBI" id="CHEBI:61977"/>
        <dbReference type="ChEBI" id="CHEBI:456216"/>
        <dbReference type="EC" id="2.7.11.12"/>
    </reaction>
</comment>
<feature type="domain" description="Cyclic nucleotide-binding" evidence="17">
    <location>
        <begin position="361"/>
        <end position="473"/>
    </location>
</feature>
<evidence type="ECO:0000256" key="9">
    <source>
        <dbReference type="ARBA" id="ARBA00022992"/>
    </source>
</evidence>
<name>A0A9N9RU94_9DIPT</name>
<dbReference type="InterPro" id="IPR035014">
    <property type="entry name" value="STKc_cGK"/>
</dbReference>
<dbReference type="EC" id="2.7.11.12" evidence="2"/>
<comment type="similarity">
    <text evidence="1">Belongs to the protein kinase superfamily. AGC Ser/Thr protein kinase family. cGMP subfamily.</text>
</comment>
<protein>
    <recommendedName>
        <fullName evidence="2">cGMP-dependent protein kinase</fullName>
        <ecNumber evidence="2">2.7.11.12</ecNumber>
    </recommendedName>
</protein>
<dbReference type="PROSITE" id="PS50042">
    <property type="entry name" value="CNMP_BINDING_3"/>
    <property type="match status" value="2"/>
</dbReference>
<dbReference type="PANTHER" id="PTHR24353">
    <property type="entry name" value="CYCLIC NUCLEOTIDE-DEPENDENT PROTEIN KINASE"/>
    <property type="match status" value="1"/>
</dbReference>
<dbReference type="EMBL" id="OU895878">
    <property type="protein sequence ID" value="CAG9803590.1"/>
    <property type="molecule type" value="Genomic_DNA"/>
</dbReference>
<dbReference type="InterPro" id="IPR011009">
    <property type="entry name" value="Kinase-like_dom_sf"/>
</dbReference>
<evidence type="ECO:0000256" key="1">
    <source>
        <dbReference type="ARBA" id="ARBA00006352"/>
    </source>
</evidence>
<feature type="compositionally biased region" description="Low complexity" evidence="15">
    <location>
        <begin position="69"/>
        <end position="78"/>
    </location>
</feature>
<dbReference type="InterPro" id="IPR018488">
    <property type="entry name" value="cNMP-bd_CS"/>
</dbReference>
<dbReference type="InterPro" id="IPR000719">
    <property type="entry name" value="Prot_kinase_dom"/>
</dbReference>